<dbReference type="EMBL" id="CP115300">
    <property type="protein sequence ID" value="WBO64475.1"/>
    <property type="molecule type" value="Genomic_DNA"/>
</dbReference>
<gene>
    <name evidence="2" type="ORF">O1G22_17355</name>
</gene>
<feature type="transmembrane region" description="Helical" evidence="1">
    <location>
        <begin position="118"/>
        <end position="138"/>
    </location>
</feature>
<keyword evidence="1" id="KW-0812">Transmembrane</keyword>
<name>A0ABY7P1U4_9ACTN</name>
<sequence>MSSRTRTRGMKSAAGVHTVRLPRQRGRRSAQPFIVVVPEQPSLTREALGFLGRMLWRFRGALAPTGFALLAFVGTAVLHAIAWWSGLILAVVAAGPGMWLGSVQYRRPSKGSTLRLRIATAVGATFVLGWVALAAGFGPLAGPLAQVWLTGLIVAQCAWFFVRRSL</sequence>
<organism evidence="2 3">
    <name type="scientific">Streptomyces camelliae</name>
    <dbReference type="NCBI Taxonomy" id="3004093"/>
    <lineage>
        <taxon>Bacteria</taxon>
        <taxon>Bacillati</taxon>
        <taxon>Actinomycetota</taxon>
        <taxon>Actinomycetes</taxon>
        <taxon>Kitasatosporales</taxon>
        <taxon>Streptomycetaceae</taxon>
        <taxon>Streptomyces</taxon>
    </lineage>
</organism>
<protein>
    <recommendedName>
        <fullName evidence="4">Integral membrane protein</fullName>
    </recommendedName>
</protein>
<keyword evidence="1" id="KW-1133">Transmembrane helix</keyword>
<keyword evidence="3" id="KW-1185">Reference proteome</keyword>
<evidence type="ECO:0000256" key="1">
    <source>
        <dbReference type="SAM" id="Phobius"/>
    </source>
</evidence>
<dbReference type="Proteomes" id="UP001212326">
    <property type="component" value="Chromosome"/>
</dbReference>
<feature type="transmembrane region" description="Helical" evidence="1">
    <location>
        <begin position="61"/>
        <end position="81"/>
    </location>
</feature>
<keyword evidence="1" id="KW-0472">Membrane</keyword>
<dbReference type="RefSeq" id="WP_270082170.1">
    <property type="nucleotide sequence ID" value="NZ_CP115300.1"/>
</dbReference>
<accession>A0ABY7P1U4</accession>
<reference evidence="2 3" key="1">
    <citation type="submission" date="2022-12" db="EMBL/GenBank/DDBJ databases">
        <authorList>
            <person name="Mo P."/>
        </authorList>
    </citation>
    <scope>NUCLEOTIDE SEQUENCE [LARGE SCALE GENOMIC DNA]</scope>
    <source>
        <strain evidence="2 3">HUAS 2-6</strain>
    </source>
</reference>
<feature type="transmembrane region" description="Helical" evidence="1">
    <location>
        <begin position="87"/>
        <end position="106"/>
    </location>
</feature>
<evidence type="ECO:0000313" key="2">
    <source>
        <dbReference type="EMBL" id="WBO64475.1"/>
    </source>
</evidence>
<proteinExistence type="predicted"/>
<evidence type="ECO:0008006" key="4">
    <source>
        <dbReference type="Google" id="ProtNLM"/>
    </source>
</evidence>
<evidence type="ECO:0000313" key="3">
    <source>
        <dbReference type="Proteomes" id="UP001212326"/>
    </source>
</evidence>
<feature type="transmembrane region" description="Helical" evidence="1">
    <location>
        <begin position="144"/>
        <end position="162"/>
    </location>
</feature>